<dbReference type="GO" id="GO:0016757">
    <property type="term" value="F:glycosyltransferase activity"/>
    <property type="evidence" value="ECO:0007669"/>
    <property type="project" value="InterPro"/>
</dbReference>
<dbReference type="SUPFAM" id="SSF53756">
    <property type="entry name" value="UDP-Glycosyltransferase/glycogen phosphorylase"/>
    <property type="match status" value="1"/>
</dbReference>
<dbReference type="PANTHER" id="PTHR45947:SF3">
    <property type="entry name" value="SULFOQUINOVOSYL TRANSFERASE SQD2"/>
    <property type="match status" value="1"/>
</dbReference>
<dbReference type="InterPro" id="IPR050194">
    <property type="entry name" value="Glycosyltransferase_grp1"/>
</dbReference>
<gene>
    <name evidence="2" type="ORF">COMA1_11630</name>
</gene>
<dbReference type="PANTHER" id="PTHR45947">
    <property type="entry name" value="SULFOQUINOVOSYL TRANSFERASE SQD2"/>
    <property type="match status" value="1"/>
</dbReference>
<feature type="domain" description="Glycosyl transferase family 1" evidence="1">
    <location>
        <begin position="197"/>
        <end position="336"/>
    </location>
</feature>
<organism evidence="2 3">
    <name type="scientific">Candidatus Nitrospira nitrosa</name>
    <dbReference type="NCBI Taxonomy" id="1742972"/>
    <lineage>
        <taxon>Bacteria</taxon>
        <taxon>Pseudomonadati</taxon>
        <taxon>Nitrospirota</taxon>
        <taxon>Nitrospiria</taxon>
        <taxon>Nitrospirales</taxon>
        <taxon>Nitrospiraceae</taxon>
        <taxon>Nitrospira</taxon>
    </lineage>
</organism>
<reference evidence="2 3" key="1">
    <citation type="submission" date="2015-10" db="EMBL/GenBank/DDBJ databases">
        <authorList>
            <person name="Gilbert D.G."/>
        </authorList>
    </citation>
    <scope>NUCLEOTIDE SEQUENCE [LARGE SCALE GENOMIC DNA]</scope>
    <source>
        <strain evidence="2">COMA1</strain>
    </source>
</reference>
<keyword evidence="3" id="KW-1185">Reference proteome</keyword>
<protein>
    <submittedName>
        <fullName evidence="2">Putative Glycosyl transferase, group 1 family protein</fullName>
    </submittedName>
</protein>
<evidence type="ECO:0000313" key="2">
    <source>
        <dbReference type="EMBL" id="CUS34308.1"/>
    </source>
</evidence>
<dbReference type="CDD" id="cd03801">
    <property type="entry name" value="GT4_PimA-like"/>
    <property type="match status" value="1"/>
</dbReference>
<dbReference type="Gene3D" id="3.40.50.2000">
    <property type="entry name" value="Glycogen Phosphorylase B"/>
    <property type="match status" value="2"/>
</dbReference>
<name>A0A0S4LEH3_9BACT</name>
<dbReference type="InterPro" id="IPR001296">
    <property type="entry name" value="Glyco_trans_1"/>
</dbReference>
<evidence type="ECO:0000313" key="3">
    <source>
        <dbReference type="Proteomes" id="UP000199032"/>
    </source>
</evidence>
<dbReference type="STRING" id="1742972.COMA1_11630"/>
<proteinExistence type="predicted"/>
<accession>A0A0S4LEH3</accession>
<sequence>MKTTICCLEPVLAPYSIPRFKAFQSLRPDYSVKVMALSARERLREWGIYKQDLGFDYVEAFSDESLENLNSQAQAARVVEWLTNEDPAVVVITGYFLAGMRAAARWTRQHKRLSIYIGDSQWGDRRRNPVKEWIKGWWARRHYDAAFAAGERAAAYLQMMGFPREKIWTGYDVVDNQAFSAGAELAKQDATALRIRLNLPEKFFLFVGRFAPEKNLLRLVEAYASYRRAAGTEAWGLVLVGGGPQEEQLHRQTQGIPGVVFAGSHRSDELGLYYGLASCLILPSVSETWGLVVNEAMAAGLPVIVSHRCGCVAELVRPGFNGYMVDPLDVDGMARTMGVMSSTLVDCVSMGAASRRIVALYTPETWANSLADCIERTASGCREPALTHASGMTKSLQPENQPS</sequence>
<keyword evidence="2" id="KW-0808">Transferase</keyword>
<dbReference type="Pfam" id="PF00534">
    <property type="entry name" value="Glycos_transf_1"/>
    <property type="match status" value="1"/>
</dbReference>
<evidence type="ECO:0000259" key="1">
    <source>
        <dbReference type="Pfam" id="PF00534"/>
    </source>
</evidence>
<dbReference type="AlphaFoldDB" id="A0A0S4LEH3"/>
<dbReference type="OrthoDB" id="9795068at2"/>
<dbReference type="RefSeq" id="WP_090746181.1">
    <property type="nucleotide sequence ID" value="NZ_CZQA01000001.1"/>
</dbReference>
<dbReference type="EMBL" id="CZQA01000001">
    <property type="protein sequence ID" value="CUS34308.1"/>
    <property type="molecule type" value="Genomic_DNA"/>
</dbReference>
<dbReference type="Proteomes" id="UP000199032">
    <property type="component" value="Unassembled WGS sequence"/>
</dbReference>